<comment type="caution">
    <text evidence="3">The sequence shown here is derived from an EMBL/GenBank/DDBJ whole genome shotgun (WGS) entry which is preliminary data.</text>
</comment>
<protein>
    <submittedName>
        <fullName evidence="3">Uncharacterized protein</fullName>
    </submittedName>
</protein>
<proteinExistence type="predicted"/>
<reference evidence="3 4" key="1">
    <citation type="submission" date="2016-07" db="EMBL/GenBank/DDBJ databases">
        <title>Pervasive Adenine N6-methylation of Active Genes in Fungi.</title>
        <authorList>
            <consortium name="DOE Joint Genome Institute"/>
            <person name="Mondo S.J."/>
            <person name="Dannebaum R.O."/>
            <person name="Kuo R.C."/>
            <person name="Labutti K."/>
            <person name="Haridas S."/>
            <person name="Kuo A."/>
            <person name="Salamov A."/>
            <person name="Ahrendt S.R."/>
            <person name="Lipzen A."/>
            <person name="Sullivan W."/>
            <person name="Andreopoulos W.B."/>
            <person name="Clum A."/>
            <person name="Lindquist E."/>
            <person name="Daum C."/>
            <person name="Ramamoorthy G.K."/>
            <person name="Gryganskyi A."/>
            <person name="Culley D."/>
            <person name="Magnuson J.K."/>
            <person name="James T.Y."/>
            <person name="O'Malley M.A."/>
            <person name="Stajich J.E."/>
            <person name="Spatafora J.W."/>
            <person name="Visel A."/>
            <person name="Grigoriev I.V."/>
        </authorList>
    </citation>
    <scope>NUCLEOTIDE SEQUENCE [LARGE SCALE GENOMIC DNA]</scope>
    <source>
        <strain evidence="3 4">CBS 931.73</strain>
    </source>
</reference>
<keyword evidence="1" id="KW-0472">Membrane</keyword>
<sequence>MLFQRAFLTFSVVLSVLKFSLGDLLSQDLPCGPRLYCYPKLNTTLVLGTVEYFRWYADYPTLANDNRVDVRLYEMSNTTHPIMEWLDFENQGFLPLTLTSEYFPPLTNLKPNETGKRLYQFLVTPVGRYDGNTGPLFWIEDIPHIATTTATTTHHVSTAHVTTTEMTTVTSSVRPNILNNGGGAPSYTSGKAAGIVIGSVLGAILLGGIVIFAMRRNRDGDSGFMDEAKRQNTAMMSSDGLVVTENASSTQLSPLTENDAHLIADTYRESLRKPGWAGDSNQRLL</sequence>
<feature type="signal peptide" evidence="2">
    <location>
        <begin position="1"/>
        <end position="22"/>
    </location>
</feature>
<evidence type="ECO:0000256" key="1">
    <source>
        <dbReference type="SAM" id="Phobius"/>
    </source>
</evidence>
<keyword evidence="2" id="KW-0732">Signal</keyword>
<keyword evidence="1" id="KW-1133">Transmembrane helix</keyword>
<dbReference type="Proteomes" id="UP000193498">
    <property type="component" value="Unassembled WGS sequence"/>
</dbReference>
<accession>A0A1Y1XXE6</accession>
<name>A0A1Y1XXE6_9FUNG</name>
<dbReference type="AlphaFoldDB" id="A0A1Y1XXE6"/>
<organism evidence="3 4">
    <name type="scientific">Basidiobolus meristosporus CBS 931.73</name>
    <dbReference type="NCBI Taxonomy" id="1314790"/>
    <lineage>
        <taxon>Eukaryota</taxon>
        <taxon>Fungi</taxon>
        <taxon>Fungi incertae sedis</taxon>
        <taxon>Zoopagomycota</taxon>
        <taxon>Entomophthoromycotina</taxon>
        <taxon>Basidiobolomycetes</taxon>
        <taxon>Basidiobolales</taxon>
        <taxon>Basidiobolaceae</taxon>
        <taxon>Basidiobolus</taxon>
    </lineage>
</organism>
<dbReference type="InParanoid" id="A0A1Y1XXE6"/>
<evidence type="ECO:0000313" key="3">
    <source>
        <dbReference type="EMBL" id="ORX90410.1"/>
    </source>
</evidence>
<dbReference type="CDD" id="cd12087">
    <property type="entry name" value="TM_EGFR-like"/>
    <property type="match status" value="1"/>
</dbReference>
<keyword evidence="1" id="KW-0812">Transmembrane</keyword>
<keyword evidence="4" id="KW-1185">Reference proteome</keyword>
<feature type="chain" id="PRO_5013231551" evidence="2">
    <location>
        <begin position="23"/>
        <end position="285"/>
    </location>
</feature>
<feature type="transmembrane region" description="Helical" evidence="1">
    <location>
        <begin position="192"/>
        <end position="214"/>
    </location>
</feature>
<gene>
    <name evidence="3" type="ORF">K493DRAFT_317981</name>
</gene>
<evidence type="ECO:0000313" key="4">
    <source>
        <dbReference type="Proteomes" id="UP000193498"/>
    </source>
</evidence>
<dbReference type="EMBL" id="MCFE01000381">
    <property type="protein sequence ID" value="ORX90410.1"/>
    <property type="molecule type" value="Genomic_DNA"/>
</dbReference>
<evidence type="ECO:0000256" key="2">
    <source>
        <dbReference type="SAM" id="SignalP"/>
    </source>
</evidence>